<dbReference type="EMBL" id="CP011454">
    <property type="protein sequence ID" value="AMW04489.1"/>
    <property type="molecule type" value="Genomic_DNA"/>
</dbReference>
<dbReference type="RefSeq" id="WP_026849845.1">
    <property type="nucleotide sequence ID" value="NZ_CP011454.1"/>
</dbReference>
<name>A0A143BHI4_9BACT</name>
<reference evidence="2 3" key="1">
    <citation type="journal article" date="2014" name="Proc. Natl. Acad. Sci. U.S.A.">
        <title>Functional type 2 photosynthetic reaction centers found in the rare bacterial phylum Gemmatimonadetes.</title>
        <authorList>
            <person name="Zeng Y."/>
            <person name="Feng F."/>
            <person name="Medova H."/>
            <person name="Dean J."/>
            <person name="Koblizek M."/>
        </authorList>
    </citation>
    <scope>NUCLEOTIDE SEQUENCE [LARGE SCALE GENOMIC DNA]</scope>
    <source>
        <strain evidence="2 3">AP64</strain>
    </source>
</reference>
<protein>
    <submittedName>
        <fullName evidence="2">Uncharacterized protein</fullName>
    </submittedName>
</protein>
<keyword evidence="1" id="KW-0732">Signal</keyword>
<reference evidence="2 3" key="2">
    <citation type="journal article" date="2016" name="Environ. Microbiol. Rep.">
        <title>Metagenomic evidence for the presence of phototrophic Gemmatimonadetes bacteria in diverse environments.</title>
        <authorList>
            <person name="Zeng Y."/>
            <person name="Baumbach J."/>
            <person name="Barbosa E.G."/>
            <person name="Azevedo V."/>
            <person name="Zhang C."/>
            <person name="Koblizek M."/>
        </authorList>
    </citation>
    <scope>NUCLEOTIDE SEQUENCE [LARGE SCALE GENOMIC DNA]</scope>
    <source>
        <strain evidence="2 3">AP64</strain>
    </source>
</reference>
<evidence type="ECO:0000256" key="1">
    <source>
        <dbReference type="SAM" id="SignalP"/>
    </source>
</evidence>
<proteinExistence type="predicted"/>
<dbReference type="Proteomes" id="UP000076404">
    <property type="component" value="Chromosome"/>
</dbReference>
<keyword evidence="3" id="KW-1185">Reference proteome</keyword>
<dbReference type="AlphaFoldDB" id="A0A143BHI4"/>
<organism evidence="2 3">
    <name type="scientific">Gemmatimonas phototrophica</name>
    <dbReference type="NCBI Taxonomy" id="1379270"/>
    <lineage>
        <taxon>Bacteria</taxon>
        <taxon>Pseudomonadati</taxon>
        <taxon>Gemmatimonadota</taxon>
        <taxon>Gemmatimonadia</taxon>
        <taxon>Gemmatimonadales</taxon>
        <taxon>Gemmatimonadaceae</taxon>
        <taxon>Gemmatimonas</taxon>
    </lineage>
</organism>
<dbReference type="STRING" id="1379270.GEMMAAP_05800"/>
<evidence type="ECO:0000313" key="3">
    <source>
        <dbReference type="Proteomes" id="UP000076404"/>
    </source>
</evidence>
<dbReference type="KEGG" id="gph:GEMMAAP_05800"/>
<gene>
    <name evidence="2" type="ORF">GEMMAAP_05800</name>
</gene>
<dbReference type="Pfam" id="PF20420">
    <property type="entry name" value="DUF6702"/>
    <property type="match status" value="1"/>
</dbReference>
<evidence type="ECO:0000313" key="2">
    <source>
        <dbReference type="EMBL" id="AMW04489.1"/>
    </source>
</evidence>
<feature type="chain" id="PRO_5007506605" evidence="1">
    <location>
        <begin position="20"/>
        <end position="167"/>
    </location>
</feature>
<accession>A0A143BHI4</accession>
<dbReference type="OrthoDB" id="5735516at2"/>
<feature type="signal peptide" evidence="1">
    <location>
        <begin position="1"/>
        <end position="19"/>
    </location>
</feature>
<dbReference type="InterPro" id="IPR046525">
    <property type="entry name" value="DUF6702"/>
</dbReference>
<sequence length="167" mass="18173">MRLPMLLLACALTLPSQWAGERGHPIHVSSTQIDVSRDRRSLEMTVRVFTDDLEAALKAAGMPVSVAQSPDVAVDSALSRYIGARLLVAANGAAPRRGSIVGHEREDDATLVHLELPVPAPLTSVQITQPVLLELFEDQTNLLHMTSGTVKRSGLLRRGTERVTFQF</sequence>